<keyword evidence="2" id="KW-0812">Transmembrane</keyword>
<dbReference type="Proteomes" id="UP000789831">
    <property type="component" value="Unassembled WGS sequence"/>
</dbReference>
<protein>
    <submittedName>
        <fullName evidence="3">10412_t:CDS:1</fullName>
    </submittedName>
</protein>
<reference evidence="3" key="1">
    <citation type="submission" date="2021-06" db="EMBL/GenBank/DDBJ databases">
        <authorList>
            <person name="Kallberg Y."/>
            <person name="Tangrot J."/>
            <person name="Rosling A."/>
        </authorList>
    </citation>
    <scope>NUCLEOTIDE SEQUENCE</scope>
    <source>
        <strain evidence="3">MT106</strain>
    </source>
</reference>
<dbReference type="AlphaFoldDB" id="A0A9N9GBL1"/>
<evidence type="ECO:0000256" key="2">
    <source>
        <dbReference type="SAM" id="Phobius"/>
    </source>
</evidence>
<keyword evidence="2" id="KW-1133">Transmembrane helix</keyword>
<dbReference type="Gene3D" id="1.10.260.40">
    <property type="entry name" value="lambda repressor-like DNA-binding domains"/>
    <property type="match status" value="1"/>
</dbReference>
<feature type="transmembrane region" description="Helical" evidence="2">
    <location>
        <begin position="304"/>
        <end position="325"/>
    </location>
</feature>
<dbReference type="InterPro" id="IPR010982">
    <property type="entry name" value="Lambda_DNA-bd_dom_sf"/>
</dbReference>
<evidence type="ECO:0000313" key="3">
    <source>
        <dbReference type="EMBL" id="CAG8594933.1"/>
    </source>
</evidence>
<accession>A0A9N9GBL1</accession>
<sequence length="333" mass="38803">VKSFKEYIEALENPNYEEGAYDCPPNPTSLERMKYDTCQSILDYKLTNRLTTQQIAQQIQLSPAETEELLFCRIEKFTLDRLVDYATKETEYLRDYLTITENKEQKEQLGEPIIIFQSEQIKDPYKKCYENKVDEIANEVKYQMSCYHCNPYSKEIEKQNKNMLEILKGNLEGGEHYPKREEDKKKIAILEKRLGKSDDGKKDKGDLDELKKLAKEPNKNSPEYKENEQFIKELEKELNRITSKDDKLLIEYNNAQKETKAINTTELQQTKSYLEKIGKKELSLSDLEQSGNNQPTSPEKSNKGLYIGLAVAGVLVLGVIIYFLFRNKKERNS</sequence>
<feature type="region of interest" description="Disordered" evidence="1">
    <location>
        <begin position="197"/>
        <end position="226"/>
    </location>
</feature>
<evidence type="ECO:0000313" key="4">
    <source>
        <dbReference type="Proteomes" id="UP000789831"/>
    </source>
</evidence>
<feature type="non-terminal residue" evidence="3">
    <location>
        <position position="333"/>
    </location>
</feature>
<keyword evidence="2" id="KW-0472">Membrane</keyword>
<keyword evidence="4" id="KW-1185">Reference proteome</keyword>
<dbReference type="GO" id="GO:0003677">
    <property type="term" value="F:DNA binding"/>
    <property type="evidence" value="ECO:0007669"/>
    <property type="project" value="InterPro"/>
</dbReference>
<dbReference type="EMBL" id="CAJVPL010001983">
    <property type="protein sequence ID" value="CAG8594933.1"/>
    <property type="molecule type" value="Genomic_DNA"/>
</dbReference>
<name>A0A9N9GBL1_9GLOM</name>
<proteinExistence type="predicted"/>
<organism evidence="3 4">
    <name type="scientific">Ambispora gerdemannii</name>
    <dbReference type="NCBI Taxonomy" id="144530"/>
    <lineage>
        <taxon>Eukaryota</taxon>
        <taxon>Fungi</taxon>
        <taxon>Fungi incertae sedis</taxon>
        <taxon>Mucoromycota</taxon>
        <taxon>Glomeromycotina</taxon>
        <taxon>Glomeromycetes</taxon>
        <taxon>Archaeosporales</taxon>
        <taxon>Ambisporaceae</taxon>
        <taxon>Ambispora</taxon>
    </lineage>
</organism>
<evidence type="ECO:0000256" key="1">
    <source>
        <dbReference type="SAM" id="MobiDB-lite"/>
    </source>
</evidence>
<comment type="caution">
    <text evidence="3">The sequence shown here is derived from an EMBL/GenBank/DDBJ whole genome shotgun (WGS) entry which is preliminary data.</text>
</comment>
<gene>
    <name evidence="3" type="ORF">AGERDE_LOCUS8799</name>
</gene>